<dbReference type="OrthoDB" id="2245989at2759"/>
<accession>W2RU28</accession>
<dbReference type="GeneID" id="19973385"/>
<dbReference type="InterPro" id="IPR021833">
    <property type="entry name" value="DUF3425"/>
</dbReference>
<name>W2RU28_CYPE1</name>
<evidence type="ECO:0000313" key="2">
    <source>
        <dbReference type="EMBL" id="ETN39820.1"/>
    </source>
</evidence>
<sequence>MVAAFIEDSTWHGVTDPKKRKQIQDRLAQRARRRRLAHRRLQQTEPSSPSGSSEQTDSSDPMGFSESSTAVNPQSTCPSPEKFPTNNTAFILLPTPARDDRVITEVPLTVFAALYNTGAMLGLTCGCVVPAKSAPCAPDIPASLHPSALQLTTLHQTWIDRFPFPKMRDNMISLNRIFNEEEFLCDLFNMHSFDIKPGGACWDPSAWIIGRDFSKKWGFLFY</sequence>
<feature type="compositionally biased region" description="Polar residues" evidence="1">
    <location>
        <begin position="44"/>
        <end position="83"/>
    </location>
</feature>
<dbReference type="EMBL" id="KB822721">
    <property type="protein sequence ID" value="ETN39820.1"/>
    <property type="molecule type" value="Genomic_DNA"/>
</dbReference>
<dbReference type="STRING" id="1220924.W2RU28"/>
<keyword evidence="3" id="KW-1185">Reference proteome</keyword>
<dbReference type="PANTHER" id="PTHR38116:SF1">
    <property type="entry name" value="BZIP DOMAIN-CONTAINING PROTEIN"/>
    <property type="match status" value="1"/>
</dbReference>
<dbReference type="eggNOG" id="ENOG502T39D">
    <property type="taxonomic scope" value="Eukaryota"/>
</dbReference>
<dbReference type="VEuPathDB" id="FungiDB:HMPREF1541_06046"/>
<reference evidence="2 3" key="1">
    <citation type="submission" date="2013-03" db="EMBL/GenBank/DDBJ databases">
        <title>The Genome Sequence of Phialophora europaea CBS 101466.</title>
        <authorList>
            <consortium name="The Broad Institute Genomics Platform"/>
            <person name="Cuomo C."/>
            <person name="de Hoog S."/>
            <person name="Gorbushina A."/>
            <person name="Walker B."/>
            <person name="Young S.K."/>
            <person name="Zeng Q."/>
            <person name="Gargeya S."/>
            <person name="Fitzgerald M."/>
            <person name="Haas B."/>
            <person name="Abouelleil A."/>
            <person name="Allen A.W."/>
            <person name="Alvarado L."/>
            <person name="Arachchi H.M."/>
            <person name="Berlin A.M."/>
            <person name="Chapman S.B."/>
            <person name="Gainer-Dewar J."/>
            <person name="Goldberg J."/>
            <person name="Griggs A."/>
            <person name="Gujja S."/>
            <person name="Hansen M."/>
            <person name="Howarth C."/>
            <person name="Imamovic A."/>
            <person name="Ireland A."/>
            <person name="Larimer J."/>
            <person name="McCowan C."/>
            <person name="Murphy C."/>
            <person name="Pearson M."/>
            <person name="Poon T.W."/>
            <person name="Priest M."/>
            <person name="Roberts A."/>
            <person name="Saif S."/>
            <person name="Shea T."/>
            <person name="Sisk P."/>
            <person name="Sykes S."/>
            <person name="Wortman J."/>
            <person name="Nusbaum C."/>
            <person name="Birren B."/>
        </authorList>
    </citation>
    <scope>NUCLEOTIDE SEQUENCE [LARGE SCALE GENOMIC DNA]</scope>
    <source>
        <strain evidence="2 3">CBS 101466</strain>
    </source>
</reference>
<dbReference type="HOGENOM" id="CLU_033726_1_0_1"/>
<dbReference type="InParanoid" id="W2RU28"/>
<dbReference type="Pfam" id="PF11905">
    <property type="entry name" value="DUF3425"/>
    <property type="match status" value="1"/>
</dbReference>
<proteinExistence type="predicted"/>
<evidence type="ECO:0000256" key="1">
    <source>
        <dbReference type="SAM" id="MobiDB-lite"/>
    </source>
</evidence>
<gene>
    <name evidence="2" type="ORF">HMPREF1541_06046</name>
</gene>
<dbReference type="AlphaFoldDB" id="W2RU28"/>
<evidence type="ECO:0000313" key="3">
    <source>
        <dbReference type="Proteomes" id="UP000030752"/>
    </source>
</evidence>
<evidence type="ECO:0008006" key="4">
    <source>
        <dbReference type="Google" id="ProtNLM"/>
    </source>
</evidence>
<protein>
    <recommendedName>
        <fullName evidence="4">BZIP domain-containing protein</fullName>
    </recommendedName>
</protein>
<dbReference type="Proteomes" id="UP000030752">
    <property type="component" value="Unassembled WGS sequence"/>
</dbReference>
<feature type="region of interest" description="Disordered" evidence="1">
    <location>
        <begin position="1"/>
        <end position="83"/>
    </location>
</feature>
<organism evidence="2 3">
    <name type="scientific">Cyphellophora europaea (strain CBS 101466)</name>
    <name type="common">Phialophora europaea</name>
    <dbReference type="NCBI Taxonomy" id="1220924"/>
    <lineage>
        <taxon>Eukaryota</taxon>
        <taxon>Fungi</taxon>
        <taxon>Dikarya</taxon>
        <taxon>Ascomycota</taxon>
        <taxon>Pezizomycotina</taxon>
        <taxon>Eurotiomycetes</taxon>
        <taxon>Chaetothyriomycetidae</taxon>
        <taxon>Chaetothyriales</taxon>
        <taxon>Cyphellophoraceae</taxon>
        <taxon>Cyphellophora</taxon>
    </lineage>
</organism>
<dbReference type="PANTHER" id="PTHR38116">
    <property type="entry name" value="CHROMOSOME 7, WHOLE GENOME SHOTGUN SEQUENCE"/>
    <property type="match status" value="1"/>
</dbReference>
<feature type="compositionally biased region" description="Basic residues" evidence="1">
    <location>
        <begin position="29"/>
        <end position="41"/>
    </location>
</feature>
<dbReference type="RefSeq" id="XP_008718605.1">
    <property type="nucleotide sequence ID" value="XM_008720383.1"/>
</dbReference>